<name>A0A645HKR0_9ZZZZ</name>
<comment type="caution">
    <text evidence="1">The sequence shown here is derived from an EMBL/GenBank/DDBJ whole genome shotgun (WGS) entry which is preliminary data.</text>
</comment>
<sequence>MDEIKPNGNNFMAAMRVDAMKIAPVVFDYLKAVRGFDFDSLMLLRQPDDAEGKKYWCVLQRAVNALCRKRYSRSCVEDRRTMMLETITNHIEVICLAEIEHCVRNAVQKSLHEIVVTDYAIFGRWDAVGAELGIAKGTAQKLRTDDGTSFGPSLRESVLYYCGLDAAAGIRPVNGFTCLSDTDYDRLNALADYMADVSGDGAFKGEYKKEEKYA</sequence>
<dbReference type="EMBL" id="VSSQ01094257">
    <property type="protein sequence ID" value="MPN38809.1"/>
    <property type="molecule type" value="Genomic_DNA"/>
</dbReference>
<dbReference type="AlphaFoldDB" id="A0A645HKR0"/>
<reference evidence="1" key="1">
    <citation type="submission" date="2019-08" db="EMBL/GenBank/DDBJ databases">
        <authorList>
            <person name="Kucharzyk K."/>
            <person name="Murdoch R.W."/>
            <person name="Higgins S."/>
            <person name="Loffler F."/>
        </authorList>
    </citation>
    <scope>NUCLEOTIDE SEQUENCE</scope>
</reference>
<gene>
    <name evidence="1" type="ORF">SDC9_186334</name>
</gene>
<evidence type="ECO:0000313" key="1">
    <source>
        <dbReference type="EMBL" id="MPN38809.1"/>
    </source>
</evidence>
<organism evidence="1">
    <name type="scientific">bioreactor metagenome</name>
    <dbReference type="NCBI Taxonomy" id="1076179"/>
    <lineage>
        <taxon>unclassified sequences</taxon>
        <taxon>metagenomes</taxon>
        <taxon>ecological metagenomes</taxon>
    </lineage>
</organism>
<protein>
    <submittedName>
        <fullName evidence="1">Uncharacterized protein</fullName>
    </submittedName>
</protein>
<proteinExistence type="predicted"/>
<accession>A0A645HKR0</accession>